<organism evidence="1 2">
    <name type="scientific">Panagrolaimus sp. PS1159</name>
    <dbReference type="NCBI Taxonomy" id="55785"/>
    <lineage>
        <taxon>Eukaryota</taxon>
        <taxon>Metazoa</taxon>
        <taxon>Ecdysozoa</taxon>
        <taxon>Nematoda</taxon>
        <taxon>Chromadorea</taxon>
        <taxon>Rhabditida</taxon>
        <taxon>Tylenchina</taxon>
        <taxon>Panagrolaimomorpha</taxon>
        <taxon>Panagrolaimoidea</taxon>
        <taxon>Panagrolaimidae</taxon>
        <taxon>Panagrolaimus</taxon>
    </lineage>
</organism>
<accession>A0AC35FWK9</accession>
<protein>
    <submittedName>
        <fullName evidence="2">Uncharacterized protein</fullName>
    </submittedName>
</protein>
<reference evidence="2" key="1">
    <citation type="submission" date="2022-11" db="UniProtKB">
        <authorList>
            <consortium name="WormBaseParasite"/>
        </authorList>
    </citation>
    <scope>IDENTIFICATION</scope>
</reference>
<dbReference type="WBParaSite" id="PS1159_v2.g21068.t1">
    <property type="protein sequence ID" value="PS1159_v2.g21068.t1"/>
    <property type="gene ID" value="PS1159_v2.g21068"/>
</dbReference>
<name>A0AC35FWK9_9BILA</name>
<evidence type="ECO:0000313" key="2">
    <source>
        <dbReference type="WBParaSite" id="PS1159_v2.g21068.t1"/>
    </source>
</evidence>
<dbReference type="Proteomes" id="UP000887580">
    <property type="component" value="Unplaced"/>
</dbReference>
<evidence type="ECO:0000313" key="1">
    <source>
        <dbReference type="Proteomes" id="UP000887580"/>
    </source>
</evidence>
<proteinExistence type="predicted"/>
<sequence>MAAKDDIEEWFKLVLKSKDIRFIVQNVESRIAEDPENFTLWKLFIEFLGRNKYKAMLQVVFRYQRLFIDDNTFDFKISSTFEKLASLQYLQSAKFFKFEVFVKSYKLEKTAPCRHFYKSPKFHQNFLFRPPLIQYITNCAQSGVLQSLYQSCKYFFDKRRQPLCYNISFDIRNILYYKNSITVGKINSSQIKNMCLEGSLFGFNYPFSEFMPKLSESRLRFIRTHMGCLSELEYDFLTKSGEIVHIFMYFTYITVNGKKDGEKIALEKLLKNLHKVKYLKLLIDTVNTSETRNELMNLKRINKLKIFNLYVTRFAFDAKSYVKFLEVGFKIK</sequence>